<evidence type="ECO:0000256" key="8">
    <source>
        <dbReference type="SAM" id="MobiDB-lite"/>
    </source>
</evidence>
<evidence type="ECO:0000256" key="2">
    <source>
        <dbReference type="ARBA" id="ARBA00022723"/>
    </source>
</evidence>
<dbReference type="AlphaFoldDB" id="A0A7S4R6Z7"/>
<dbReference type="Pfam" id="PF04227">
    <property type="entry name" value="Indigoidine_A"/>
    <property type="match status" value="1"/>
</dbReference>
<feature type="transmembrane region" description="Helical" evidence="9">
    <location>
        <begin position="12"/>
        <end position="35"/>
    </location>
</feature>
<dbReference type="EMBL" id="HBNS01017421">
    <property type="protein sequence ID" value="CAE4605316.1"/>
    <property type="molecule type" value="Transcribed_RNA"/>
</dbReference>
<keyword evidence="1" id="KW-0808">Transferase</keyword>
<keyword evidence="3" id="KW-0418">Kinase</keyword>
<dbReference type="PROSITE" id="PS00583">
    <property type="entry name" value="PFKB_KINASES_1"/>
    <property type="match status" value="1"/>
</dbReference>
<sequence>MGRYVYFLRVAIGKIVLIFFASFFTKFVVYGSVFFSPLSQYIHICIPATTVASTMHLAHLAGISTFVTGGTGGVHRGGELSLDISSDLTELSKTPVVVISAGIKSILDIQKTLETLETLSVPTATYQSDEYPSFFSPHSGIQTPHRVENATEVANVFLTSKYKLKLSSGMLIAVPNTHPAGQAVENAIQESLNEVKELQIVGKDVTPYILKAVSEKTKGESLLSNIELVKRNAKIGADIAIAICKEENKFQEEEKDSNELHSELQEDESNTPSPSTVSSPSSKVIVMGGIVMDLIAKPKKGLKLILSTSNPGICFESDGGVGRNIAEVLGRLGAKPLLYSAIGGSSTSSSSGGGGDSIGQAMIARLTKECGVVVSPDSIHVASSSKNNDDTNNTHKNINSTRTATYLAILDHNSDLNVAIADMDIFQHIPIPSTEILQQADALVLDANPPLQSLVKAAINATSSTSTTTTKVFLDPTSVPKARIIGTCDELLKCISYAFPNLDELLAMADGWTDTNAELNEAKQDGLKTIKLASEELLKQMDPTEAHLIITLGCDGVMLASKKKKESNNNTKEKRKEFEFIHFPAKEGVNVENSTGAGDTLCGAFINGILNGKSERESVQIGMDAAILSLQCPDRAISPKLGRHF</sequence>
<evidence type="ECO:0000256" key="5">
    <source>
        <dbReference type="ARBA" id="ARBA00023211"/>
    </source>
</evidence>
<dbReference type="GO" id="GO:0005737">
    <property type="term" value="C:cytoplasm"/>
    <property type="evidence" value="ECO:0007669"/>
    <property type="project" value="TreeGrafter"/>
</dbReference>
<dbReference type="InterPro" id="IPR011611">
    <property type="entry name" value="PfkB_dom"/>
</dbReference>
<dbReference type="InterPro" id="IPR002173">
    <property type="entry name" value="Carboh/pur_kinase_PfkB_CS"/>
</dbReference>
<protein>
    <recommendedName>
        <fullName evidence="10">Carbohydrate kinase PfkB domain-containing protein</fullName>
    </recommendedName>
</protein>
<keyword evidence="2" id="KW-0479">Metal-binding</keyword>
<dbReference type="PANTHER" id="PTHR42909:SF1">
    <property type="entry name" value="CARBOHYDRATE KINASE PFKB DOMAIN-CONTAINING PROTEIN"/>
    <property type="match status" value="1"/>
</dbReference>
<feature type="domain" description="Carbohydrate kinase PfkB" evidence="10">
    <location>
        <begin position="394"/>
        <end position="634"/>
    </location>
</feature>
<accession>A0A7S4R6Z7</accession>
<keyword evidence="4" id="KW-0378">Hydrolase</keyword>
<feature type="compositionally biased region" description="Low complexity" evidence="8">
    <location>
        <begin position="270"/>
        <end position="281"/>
    </location>
</feature>
<name>A0A7S4R6Z7_9STRA</name>
<evidence type="ECO:0000256" key="6">
    <source>
        <dbReference type="ARBA" id="ARBA00023239"/>
    </source>
</evidence>
<keyword evidence="9" id="KW-0472">Membrane</keyword>
<evidence type="ECO:0000256" key="7">
    <source>
        <dbReference type="ARBA" id="ARBA00023295"/>
    </source>
</evidence>
<keyword evidence="5" id="KW-0464">Manganese</keyword>
<keyword evidence="9" id="KW-1133">Transmembrane helix</keyword>
<gene>
    <name evidence="11" type="ORF">DBRI00130_LOCUS13920</name>
</gene>
<evidence type="ECO:0000259" key="10">
    <source>
        <dbReference type="Pfam" id="PF00294"/>
    </source>
</evidence>
<dbReference type="InterPro" id="IPR029056">
    <property type="entry name" value="Ribokinase-like"/>
</dbReference>
<reference evidence="11" key="1">
    <citation type="submission" date="2021-01" db="EMBL/GenBank/DDBJ databases">
        <authorList>
            <person name="Corre E."/>
            <person name="Pelletier E."/>
            <person name="Niang G."/>
            <person name="Scheremetjew M."/>
            <person name="Finn R."/>
            <person name="Kale V."/>
            <person name="Holt S."/>
            <person name="Cochrane G."/>
            <person name="Meng A."/>
            <person name="Brown T."/>
            <person name="Cohen L."/>
        </authorList>
    </citation>
    <scope>NUCLEOTIDE SEQUENCE</scope>
    <source>
        <strain evidence="11">GSO104</strain>
    </source>
</reference>
<organism evidence="11">
    <name type="scientific">Ditylum brightwellii</name>
    <dbReference type="NCBI Taxonomy" id="49249"/>
    <lineage>
        <taxon>Eukaryota</taxon>
        <taxon>Sar</taxon>
        <taxon>Stramenopiles</taxon>
        <taxon>Ochrophyta</taxon>
        <taxon>Bacillariophyta</taxon>
        <taxon>Mediophyceae</taxon>
        <taxon>Lithodesmiophycidae</taxon>
        <taxon>Lithodesmiales</taxon>
        <taxon>Lithodesmiaceae</taxon>
        <taxon>Ditylum</taxon>
    </lineage>
</organism>
<evidence type="ECO:0000256" key="3">
    <source>
        <dbReference type="ARBA" id="ARBA00022777"/>
    </source>
</evidence>
<dbReference type="GO" id="GO:0016798">
    <property type="term" value="F:hydrolase activity, acting on glycosyl bonds"/>
    <property type="evidence" value="ECO:0007669"/>
    <property type="project" value="UniProtKB-KW"/>
</dbReference>
<dbReference type="Pfam" id="PF00294">
    <property type="entry name" value="PfkB"/>
    <property type="match status" value="1"/>
</dbReference>
<dbReference type="Gene3D" id="3.40.1190.20">
    <property type="match status" value="1"/>
</dbReference>
<feature type="compositionally biased region" description="Basic and acidic residues" evidence="8">
    <location>
        <begin position="252"/>
        <end position="264"/>
    </location>
</feature>
<dbReference type="SUPFAM" id="SSF53613">
    <property type="entry name" value="Ribokinase-like"/>
    <property type="match status" value="1"/>
</dbReference>
<dbReference type="GO" id="GO:0046872">
    <property type="term" value="F:metal ion binding"/>
    <property type="evidence" value="ECO:0007669"/>
    <property type="project" value="UniProtKB-KW"/>
</dbReference>
<dbReference type="InterPro" id="IPR007342">
    <property type="entry name" value="PsuG"/>
</dbReference>
<feature type="region of interest" description="Disordered" evidence="8">
    <location>
        <begin position="252"/>
        <end position="281"/>
    </location>
</feature>
<dbReference type="InterPro" id="IPR022830">
    <property type="entry name" value="Indigdn_synthA-like"/>
</dbReference>
<dbReference type="GO" id="GO:0004730">
    <property type="term" value="F:pseudouridylate synthase activity"/>
    <property type="evidence" value="ECO:0007669"/>
    <property type="project" value="InterPro"/>
</dbReference>
<keyword evidence="7" id="KW-0326">Glycosidase</keyword>
<dbReference type="Gene3D" id="3.40.1790.10">
    <property type="entry name" value="Indigoidine synthase domain"/>
    <property type="match status" value="1"/>
</dbReference>
<evidence type="ECO:0000313" key="11">
    <source>
        <dbReference type="EMBL" id="CAE4605316.1"/>
    </source>
</evidence>
<dbReference type="SUPFAM" id="SSF110581">
    <property type="entry name" value="Indigoidine synthase A-like"/>
    <property type="match status" value="1"/>
</dbReference>
<dbReference type="GO" id="GO:0016301">
    <property type="term" value="F:kinase activity"/>
    <property type="evidence" value="ECO:0007669"/>
    <property type="project" value="UniProtKB-KW"/>
</dbReference>
<evidence type="ECO:0000256" key="9">
    <source>
        <dbReference type="SAM" id="Phobius"/>
    </source>
</evidence>
<evidence type="ECO:0000256" key="1">
    <source>
        <dbReference type="ARBA" id="ARBA00022679"/>
    </source>
</evidence>
<dbReference type="PROSITE" id="PS00584">
    <property type="entry name" value="PFKB_KINASES_2"/>
    <property type="match status" value="1"/>
</dbReference>
<evidence type="ECO:0000256" key="4">
    <source>
        <dbReference type="ARBA" id="ARBA00022801"/>
    </source>
</evidence>
<keyword evidence="9" id="KW-0812">Transmembrane</keyword>
<proteinExistence type="predicted"/>
<keyword evidence="6" id="KW-0456">Lyase</keyword>
<dbReference type="PANTHER" id="PTHR42909">
    <property type="entry name" value="ZGC:136858"/>
    <property type="match status" value="1"/>
</dbReference>